<evidence type="ECO:0000313" key="8">
    <source>
        <dbReference type="EMBL" id="KAK6194479.1"/>
    </source>
</evidence>
<keyword evidence="9" id="KW-1185">Reference proteome</keyword>
<feature type="region of interest" description="Disordered" evidence="6">
    <location>
        <begin position="1"/>
        <end position="59"/>
    </location>
</feature>
<feature type="compositionally biased region" description="Acidic residues" evidence="6">
    <location>
        <begin position="535"/>
        <end position="557"/>
    </location>
</feature>
<evidence type="ECO:0000256" key="3">
    <source>
        <dbReference type="ARBA" id="ARBA00023134"/>
    </source>
</evidence>
<dbReference type="InterPro" id="IPR030378">
    <property type="entry name" value="G_CP_dom"/>
</dbReference>
<dbReference type="InterPro" id="IPR043358">
    <property type="entry name" value="GNL1-like"/>
</dbReference>
<comment type="caution">
    <text evidence="8">The sequence shown here is derived from an EMBL/GenBank/DDBJ whole genome shotgun (WGS) entry which is preliminary data.</text>
</comment>
<sequence length="572" mass="65456">MPRKKPFSGKQKKKQMQEKKHRTEEGSDEDEDGRHHRGKHHKPKPDSQATDIDKRQDPHRYRLQFYKESNEIIKQRKKEAMQPFTRLPEKSLEVDMDVLYKPGSTPDIPTRPAWDYKLTKHQLEIREDKIFKDYVDKLFENFKIEDLSYFELNLETWRQLWRVLEMSDILLLISDIRHPMLNFSPALYHHVTEELSKPLILVLNKVDLAPPGLVIAWREYLIKKFPKLYIVCFSSFQKFDNISDMASGSKVHKRKKHIKYDALGPRELWQACEDIVQGKVDLSGWKSKIEIDLSDAAGPDLPDEEDDPETVTEKPDYSYVQHELYKDGVLTIGCVGYPNVGKSSLINGLMGKKVVSVSKTPGHTKHFQTIFLTPTVKLCDCPGLVFPSLVEKSLQILAGIYPIAQVRDPYTPIGYLAQRIDLPALLRLVHPEYEKDSEQKTLEWSAVDICEAWAEKRRFYTSKAARPDISRAANHLLRITVDGRIQLCFRPPGYTDNKEYWEDHEDSVKLQARSNHNADGYSSESDDVQVTADNSDAEAGDGGDDEDDVDDDDEGGEEGGGISLSNPFAALG</sequence>
<evidence type="ECO:0000259" key="7">
    <source>
        <dbReference type="PROSITE" id="PS51721"/>
    </source>
</evidence>
<dbReference type="Pfam" id="PF01926">
    <property type="entry name" value="MMR_HSR1"/>
    <property type="match status" value="1"/>
</dbReference>
<dbReference type="PRINTS" id="PR00326">
    <property type="entry name" value="GTP1OBG"/>
</dbReference>
<dbReference type="PROSITE" id="PS51721">
    <property type="entry name" value="G_CP"/>
    <property type="match status" value="1"/>
</dbReference>
<feature type="compositionally biased region" description="Basic and acidic residues" evidence="6">
    <location>
        <begin position="15"/>
        <end position="25"/>
    </location>
</feature>
<dbReference type="GO" id="GO:0005525">
    <property type="term" value="F:GTP binding"/>
    <property type="evidence" value="ECO:0007669"/>
    <property type="project" value="UniProtKB-KW"/>
</dbReference>
<evidence type="ECO:0000256" key="6">
    <source>
        <dbReference type="SAM" id="MobiDB-lite"/>
    </source>
</evidence>
<feature type="region of interest" description="Disordered" evidence="6">
    <location>
        <begin position="516"/>
        <end position="572"/>
    </location>
</feature>
<dbReference type="AlphaFoldDB" id="A0AAN8KBL3"/>
<dbReference type="InterPro" id="IPR027417">
    <property type="entry name" value="P-loop_NTPase"/>
</dbReference>
<accession>A0AAN8KBL3</accession>
<reference evidence="8 9" key="1">
    <citation type="submission" date="2024-01" db="EMBL/GenBank/DDBJ databases">
        <title>The genome of the rayed Mediterranean limpet Patella caerulea (Linnaeus, 1758).</title>
        <authorList>
            <person name="Anh-Thu Weber A."/>
            <person name="Halstead-Nussloch G."/>
        </authorList>
    </citation>
    <scope>NUCLEOTIDE SEQUENCE [LARGE SCALE GENOMIC DNA]</scope>
    <source>
        <strain evidence="8">AATW-2023a</strain>
        <tissue evidence="8">Whole specimen</tissue>
    </source>
</reference>
<dbReference type="Proteomes" id="UP001347796">
    <property type="component" value="Unassembled WGS sequence"/>
</dbReference>
<name>A0AAN8KBL3_PATCE</name>
<protein>
    <recommendedName>
        <fullName evidence="5">Guanine nucleotide-binding protein-like 1</fullName>
    </recommendedName>
</protein>
<evidence type="ECO:0000256" key="5">
    <source>
        <dbReference type="ARBA" id="ARBA00039902"/>
    </source>
</evidence>
<dbReference type="PANTHER" id="PTHR45709:SF3">
    <property type="entry name" value="GUANINE NUCLEOTIDE-BINDING PROTEIN-LIKE 1"/>
    <property type="match status" value="1"/>
</dbReference>
<dbReference type="Gene3D" id="3.40.50.300">
    <property type="entry name" value="P-loop containing nucleotide triphosphate hydrolases"/>
    <property type="match status" value="1"/>
</dbReference>
<dbReference type="SUPFAM" id="SSF52540">
    <property type="entry name" value="P-loop containing nucleoside triphosphate hydrolases"/>
    <property type="match status" value="1"/>
</dbReference>
<dbReference type="InterPro" id="IPR006073">
    <property type="entry name" value="GTP-bd"/>
</dbReference>
<evidence type="ECO:0000256" key="4">
    <source>
        <dbReference type="ARBA" id="ARBA00037770"/>
    </source>
</evidence>
<keyword evidence="2" id="KW-0547">Nucleotide-binding</keyword>
<feature type="domain" description="CP-type G" evidence="7">
    <location>
        <begin position="157"/>
        <end position="387"/>
    </location>
</feature>
<comment type="function">
    <text evidence="4">Possible regulatory or functional link with the histocompatibility cluster.</text>
</comment>
<feature type="compositionally biased region" description="Basic residues" evidence="6">
    <location>
        <begin position="1"/>
        <end position="14"/>
    </location>
</feature>
<dbReference type="CDD" id="cd01857">
    <property type="entry name" value="HSR1_MMR1"/>
    <property type="match status" value="1"/>
</dbReference>
<gene>
    <name evidence="8" type="ORF">SNE40_000107</name>
</gene>
<evidence type="ECO:0000256" key="2">
    <source>
        <dbReference type="ARBA" id="ARBA00022741"/>
    </source>
</evidence>
<evidence type="ECO:0000313" key="9">
    <source>
        <dbReference type="Proteomes" id="UP001347796"/>
    </source>
</evidence>
<keyword evidence="3" id="KW-0342">GTP-binding</keyword>
<dbReference type="PANTHER" id="PTHR45709">
    <property type="entry name" value="LARGE SUBUNIT GTPASE 1 HOMOLOG-RELATED"/>
    <property type="match status" value="1"/>
</dbReference>
<organism evidence="8 9">
    <name type="scientific">Patella caerulea</name>
    <name type="common">Rayed Mediterranean limpet</name>
    <dbReference type="NCBI Taxonomy" id="87958"/>
    <lineage>
        <taxon>Eukaryota</taxon>
        <taxon>Metazoa</taxon>
        <taxon>Spiralia</taxon>
        <taxon>Lophotrochozoa</taxon>
        <taxon>Mollusca</taxon>
        <taxon>Gastropoda</taxon>
        <taxon>Patellogastropoda</taxon>
        <taxon>Patelloidea</taxon>
        <taxon>Patellidae</taxon>
        <taxon>Patella</taxon>
    </lineage>
</organism>
<dbReference type="EMBL" id="JAZGQO010000001">
    <property type="protein sequence ID" value="KAK6194479.1"/>
    <property type="molecule type" value="Genomic_DNA"/>
</dbReference>
<dbReference type="GO" id="GO:0003924">
    <property type="term" value="F:GTPase activity"/>
    <property type="evidence" value="ECO:0007669"/>
    <property type="project" value="InterPro"/>
</dbReference>
<evidence type="ECO:0000256" key="1">
    <source>
        <dbReference type="ARBA" id="ARBA00022553"/>
    </source>
</evidence>
<proteinExistence type="predicted"/>
<keyword evidence="1" id="KW-0597">Phosphoprotein</keyword>